<accession>A0A8H6C3I3</accession>
<dbReference type="PANTHER" id="PTHR11236:SF9">
    <property type="entry name" value="ANTHRANILATE SYNTHASE COMPONENT 1"/>
    <property type="match status" value="1"/>
</dbReference>
<organism evidence="2 3">
    <name type="scientific">Candida albicans</name>
    <name type="common">Yeast</name>
    <dbReference type="NCBI Taxonomy" id="5476"/>
    <lineage>
        <taxon>Eukaryota</taxon>
        <taxon>Fungi</taxon>
        <taxon>Dikarya</taxon>
        <taxon>Ascomycota</taxon>
        <taxon>Saccharomycotina</taxon>
        <taxon>Pichiomycetes</taxon>
        <taxon>Debaryomycetaceae</taxon>
        <taxon>Candida/Lodderomyces clade</taxon>
        <taxon>Candida</taxon>
    </lineage>
</organism>
<dbReference type="GO" id="GO:0000162">
    <property type="term" value="P:L-tryptophan biosynthetic process"/>
    <property type="evidence" value="ECO:0007669"/>
    <property type="project" value="TreeGrafter"/>
</dbReference>
<dbReference type="InterPro" id="IPR006805">
    <property type="entry name" value="Anth_synth_I_N"/>
</dbReference>
<evidence type="ECO:0000313" key="3">
    <source>
        <dbReference type="Proteomes" id="UP000536275"/>
    </source>
</evidence>
<feature type="domain" description="Anthranilate synthase component I N-terminal" evidence="1">
    <location>
        <begin position="79"/>
        <end position="157"/>
    </location>
</feature>
<reference evidence="2 3" key="1">
    <citation type="submission" date="2020-03" db="EMBL/GenBank/DDBJ databases">
        <title>FDA dAtabase for Regulatory Grade micrObial Sequences (FDA-ARGOS): Supporting development and validation of Infectious Disease Dx tests.</title>
        <authorList>
            <person name="Campos J."/>
            <person name="Goldberg B."/>
            <person name="Tallon L."/>
            <person name="Sadzewicz L."/>
            <person name="Vavikolanu K."/>
            <person name="Mehta A."/>
            <person name="Aluvathingal J."/>
            <person name="Nadendla S."/>
            <person name="Nandy P."/>
            <person name="Geyer C."/>
            <person name="Yan Y."/>
            <person name="Sichtig H."/>
        </authorList>
    </citation>
    <scope>NUCLEOTIDE SEQUENCE [LARGE SCALE GENOMIC DNA]</scope>
    <source>
        <strain evidence="2 3">FDAARGOS_656</strain>
    </source>
</reference>
<dbReference type="Proteomes" id="UP000536275">
    <property type="component" value="Unassembled WGS sequence"/>
</dbReference>
<dbReference type="Pfam" id="PF04715">
    <property type="entry name" value="Anth_synt_I_N"/>
    <property type="match status" value="1"/>
</dbReference>
<dbReference type="AlphaFoldDB" id="A0A8H6C3I3"/>
<dbReference type="EMBL" id="JABWAD010000010">
    <property type="protein sequence ID" value="KAF6071988.1"/>
    <property type="molecule type" value="Genomic_DNA"/>
</dbReference>
<comment type="caution">
    <text evidence="2">The sequence shown here is derived from an EMBL/GenBank/DDBJ whole genome shotgun (WGS) entry which is preliminary data.</text>
</comment>
<dbReference type="InterPro" id="IPR005801">
    <property type="entry name" value="ADC_synthase"/>
</dbReference>
<dbReference type="SUPFAM" id="SSF56322">
    <property type="entry name" value="ADC synthase"/>
    <property type="match status" value="1"/>
</dbReference>
<evidence type="ECO:0000313" key="2">
    <source>
        <dbReference type="EMBL" id="KAF6071988.1"/>
    </source>
</evidence>
<proteinExistence type="predicted"/>
<dbReference type="InterPro" id="IPR019999">
    <property type="entry name" value="Anth_synth_I-like"/>
</dbReference>
<dbReference type="Gene3D" id="3.60.120.10">
    <property type="entry name" value="Anthranilate synthase"/>
    <property type="match status" value="1"/>
</dbReference>
<sequence>MQSQLVQPTIETLKKTIDANSSLKESPNVYPVYKYVPYNDITIHQAYLKLANLNDSNRTESFLFESSVKGDTQFADEFCNVDPITVLEKELSKYKQAPLPGLPKFNGGATGYISYDCIKYFEPKTKRPMKDVLGLPEAVLMFCDLVVAFDHVYQRFQIIYNIKIDDNRDKINEDIESLYKQATENIEKVEKVLLRNTSSEEIAPKQGPIKLGQNFISNIGQEGYEKHVTI</sequence>
<protein>
    <submittedName>
        <fullName evidence="2">Anthranilate synthase component I, N terminal region family protein</fullName>
    </submittedName>
</protein>
<evidence type="ECO:0000259" key="1">
    <source>
        <dbReference type="Pfam" id="PF04715"/>
    </source>
</evidence>
<gene>
    <name evidence="2" type="ORF">FOB64_000937</name>
</gene>
<name>A0A8H6C3I3_CANAX</name>
<dbReference type="PANTHER" id="PTHR11236">
    <property type="entry name" value="AMINOBENZOATE/ANTHRANILATE SYNTHASE"/>
    <property type="match status" value="1"/>
</dbReference>